<dbReference type="OrthoDB" id="1731983at2759"/>
<comment type="caution">
    <text evidence="2">The sequence shown here is derived from an EMBL/GenBank/DDBJ whole genome shotgun (WGS) entry which is preliminary data.</text>
</comment>
<proteinExistence type="predicted"/>
<feature type="domain" description="PRISE-like Rossmann-fold" evidence="1">
    <location>
        <begin position="10"/>
        <end position="95"/>
    </location>
</feature>
<evidence type="ECO:0000259" key="1">
    <source>
        <dbReference type="Pfam" id="PF22917"/>
    </source>
</evidence>
<dbReference type="STRING" id="490622.A0A395NA14"/>
<dbReference type="Pfam" id="PF22917">
    <property type="entry name" value="PRISE"/>
    <property type="match status" value="1"/>
</dbReference>
<dbReference type="Proteomes" id="UP000266272">
    <property type="component" value="Unassembled WGS sequence"/>
</dbReference>
<organism evidence="2 3">
    <name type="scientific">Trichoderma arundinaceum</name>
    <dbReference type="NCBI Taxonomy" id="490622"/>
    <lineage>
        <taxon>Eukaryota</taxon>
        <taxon>Fungi</taxon>
        <taxon>Dikarya</taxon>
        <taxon>Ascomycota</taxon>
        <taxon>Pezizomycotina</taxon>
        <taxon>Sordariomycetes</taxon>
        <taxon>Hypocreomycetidae</taxon>
        <taxon>Hypocreales</taxon>
        <taxon>Hypocreaceae</taxon>
        <taxon>Trichoderma</taxon>
    </lineage>
</organism>
<reference evidence="2 3" key="1">
    <citation type="journal article" date="2018" name="PLoS Pathog.">
        <title>Evolution of structural diversity of trichothecenes, a family of toxins produced by plant pathogenic and entomopathogenic fungi.</title>
        <authorList>
            <person name="Proctor R.H."/>
            <person name="McCormick S.P."/>
            <person name="Kim H.S."/>
            <person name="Cardoza R.E."/>
            <person name="Stanley A.M."/>
            <person name="Lindo L."/>
            <person name="Kelly A."/>
            <person name="Brown D.W."/>
            <person name="Lee T."/>
            <person name="Vaughan M.M."/>
            <person name="Alexander N.J."/>
            <person name="Busman M."/>
            <person name="Gutierrez S."/>
        </authorList>
    </citation>
    <scope>NUCLEOTIDE SEQUENCE [LARGE SCALE GENOMIC DNA]</scope>
    <source>
        <strain evidence="2 3">IBT 40837</strain>
    </source>
</reference>
<evidence type="ECO:0000313" key="3">
    <source>
        <dbReference type="Proteomes" id="UP000266272"/>
    </source>
</evidence>
<dbReference type="EMBL" id="PXOA01000757">
    <property type="protein sequence ID" value="RFU72859.1"/>
    <property type="molecule type" value="Genomic_DNA"/>
</dbReference>
<dbReference type="InterPro" id="IPR055222">
    <property type="entry name" value="PRISE-like_Rossmann-fold"/>
</dbReference>
<protein>
    <recommendedName>
        <fullName evidence="1">PRISE-like Rossmann-fold domain-containing protein</fullName>
    </recommendedName>
</protein>
<accession>A0A395NA14</accession>
<keyword evidence="3" id="KW-1185">Reference proteome</keyword>
<dbReference type="Gene3D" id="3.40.50.720">
    <property type="entry name" value="NAD(P)-binding Rossmann-like Domain"/>
    <property type="match status" value="1"/>
</dbReference>
<evidence type="ECO:0000313" key="2">
    <source>
        <dbReference type="EMBL" id="RFU72859.1"/>
    </source>
</evidence>
<gene>
    <name evidence="2" type="ORF">TARUN_9396</name>
</gene>
<name>A0A395NA14_TRIAR</name>
<dbReference type="AlphaFoldDB" id="A0A395NA14"/>
<sequence>MATSTKSSQAIIFGASGISGWAIARAAVLSKAPFDFSNVIALTSRPLPLRDSGLPDDPKLKLRSGLDLTKGVDAVTQFLSQIEGIENTTHVYFTGLSLSQRTSVRRWL</sequence>